<dbReference type="SMART" id="SM00175">
    <property type="entry name" value="RAB"/>
    <property type="match status" value="1"/>
</dbReference>
<evidence type="ECO:0000256" key="3">
    <source>
        <dbReference type="ARBA" id="ARBA00023134"/>
    </source>
</evidence>
<dbReference type="SMART" id="SM00173">
    <property type="entry name" value="RAS"/>
    <property type="match status" value="1"/>
</dbReference>
<reference evidence="4 5" key="1">
    <citation type="submission" date="2014-04" db="EMBL/GenBank/DDBJ databases">
        <authorList>
            <consortium name="DOE Joint Genome Institute"/>
            <person name="Kuo A."/>
            <person name="Zuccaro A."/>
            <person name="Kohler A."/>
            <person name="Nagy L.G."/>
            <person name="Floudas D."/>
            <person name="Copeland A."/>
            <person name="Barry K.W."/>
            <person name="Cichocki N."/>
            <person name="Veneault-Fourrey C."/>
            <person name="LaButti K."/>
            <person name="Lindquist E.A."/>
            <person name="Lipzen A."/>
            <person name="Lundell T."/>
            <person name="Morin E."/>
            <person name="Murat C."/>
            <person name="Sun H."/>
            <person name="Tunlid A."/>
            <person name="Henrissat B."/>
            <person name="Grigoriev I.V."/>
            <person name="Hibbett D.S."/>
            <person name="Martin F."/>
            <person name="Nordberg H.P."/>
            <person name="Cantor M.N."/>
            <person name="Hua S.X."/>
        </authorList>
    </citation>
    <scope>NUCLEOTIDE SEQUENCE [LARGE SCALE GENOMIC DNA]</scope>
    <source>
        <strain evidence="4 5">MAFF 305830</strain>
    </source>
</reference>
<accession>A0A0C3AMC1</accession>
<evidence type="ECO:0000256" key="1">
    <source>
        <dbReference type="ARBA" id="ARBA00022481"/>
    </source>
</evidence>
<organism evidence="4 5">
    <name type="scientific">Serendipita vermifera MAFF 305830</name>
    <dbReference type="NCBI Taxonomy" id="933852"/>
    <lineage>
        <taxon>Eukaryota</taxon>
        <taxon>Fungi</taxon>
        <taxon>Dikarya</taxon>
        <taxon>Basidiomycota</taxon>
        <taxon>Agaricomycotina</taxon>
        <taxon>Agaricomycetes</taxon>
        <taxon>Sebacinales</taxon>
        <taxon>Serendipitaceae</taxon>
        <taxon>Serendipita</taxon>
    </lineage>
</organism>
<dbReference type="GO" id="GO:0007264">
    <property type="term" value="P:small GTPase-mediated signal transduction"/>
    <property type="evidence" value="ECO:0007669"/>
    <property type="project" value="InterPro"/>
</dbReference>
<dbReference type="Proteomes" id="UP000054097">
    <property type="component" value="Unassembled WGS sequence"/>
</dbReference>
<dbReference type="PROSITE" id="PS51420">
    <property type="entry name" value="RHO"/>
    <property type="match status" value="1"/>
</dbReference>
<evidence type="ECO:0000256" key="2">
    <source>
        <dbReference type="ARBA" id="ARBA00022741"/>
    </source>
</evidence>
<dbReference type="GO" id="GO:0005525">
    <property type="term" value="F:GTP binding"/>
    <property type="evidence" value="ECO:0007669"/>
    <property type="project" value="UniProtKB-KW"/>
</dbReference>
<dbReference type="InterPro" id="IPR005225">
    <property type="entry name" value="Small_GTP-bd"/>
</dbReference>
<dbReference type="Gene3D" id="3.40.50.300">
    <property type="entry name" value="P-loop containing nucleotide triphosphate hydrolases"/>
    <property type="match status" value="1"/>
</dbReference>
<sequence length="223" mass="25006">MLNAMEGIHYPSRRNVAFIGNWSIGDFFTHSNVGSLLGKTTLISVLCGDHFVPSSYISGQKGRGIRTTDIEVQGRLVKVDLWDTQAQEDHDCLRILVYPGCATVVFCFAIDSPESFASIQERWMPEILHFCSRPKVPIILVGCKKDSRQKNGESQAMQQGKLITSERGRELATSIHAVEYFECAQIDMESIHELKEVIGRVIAMSWDPASLELRKGGRKCIIF</sequence>
<dbReference type="NCBIfam" id="TIGR00231">
    <property type="entry name" value="small_GTP"/>
    <property type="match status" value="1"/>
</dbReference>
<dbReference type="Pfam" id="PF00071">
    <property type="entry name" value="Ras"/>
    <property type="match status" value="1"/>
</dbReference>
<dbReference type="AlphaFoldDB" id="A0A0C3AMC1"/>
<dbReference type="InterPro" id="IPR001806">
    <property type="entry name" value="Small_GTPase"/>
</dbReference>
<gene>
    <name evidence="4" type="ORF">M408DRAFT_110820</name>
</gene>
<dbReference type="InterPro" id="IPR027417">
    <property type="entry name" value="P-loop_NTPase"/>
</dbReference>
<keyword evidence="1" id="KW-0488">Methylation</keyword>
<evidence type="ECO:0000313" key="5">
    <source>
        <dbReference type="Proteomes" id="UP000054097"/>
    </source>
</evidence>
<evidence type="ECO:0000313" key="4">
    <source>
        <dbReference type="EMBL" id="KIM21154.1"/>
    </source>
</evidence>
<dbReference type="PANTHER" id="PTHR24072">
    <property type="entry name" value="RHO FAMILY GTPASE"/>
    <property type="match status" value="1"/>
</dbReference>
<dbReference type="EMBL" id="KN824391">
    <property type="protein sequence ID" value="KIM21154.1"/>
    <property type="molecule type" value="Genomic_DNA"/>
</dbReference>
<dbReference type="OrthoDB" id="5976022at2759"/>
<name>A0A0C3AMC1_SERVB</name>
<reference evidence="5" key="2">
    <citation type="submission" date="2015-01" db="EMBL/GenBank/DDBJ databases">
        <title>Evolutionary Origins and Diversification of the Mycorrhizal Mutualists.</title>
        <authorList>
            <consortium name="DOE Joint Genome Institute"/>
            <consortium name="Mycorrhizal Genomics Consortium"/>
            <person name="Kohler A."/>
            <person name="Kuo A."/>
            <person name="Nagy L.G."/>
            <person name="Floudas D."/>
            <person name="Copeland A."/>
            <person name="Barry K.W."/>
            <person name="Cichocki N."/>
            <person name="Veneault-Fourrey C."/>
            <person name="LaButti K."/>
            <person name="Lindquist E.A."/>
            <person name="Lipzen A."/>
            <person name="Lundell T."/>
            <person name="Morin E."/>
            <person name="Murat C."/>
            <person name="Riley R."/>
            <person name="Ohm R."/>
            <person name="Sun H."/>
            <person name="Tunlid A."/>
            <person name="Henrissat B."/>
            <person name="Grigoriev I.V."/>
            <person name="Hibbett D.S."/>
            <person name="Martin F."/>
        </authorList>
    </citation>
    <scope>NUCLEOTIDE SEQUENCE [LARGE SCALE GENOMIC DNA]</scope>
    <source>
        <strain evidence="5">MAFF 305830</strain>
    </source>
</reference>
<proteinExistence type="predicted"/>
<dbReference type="PRINTS" id="PR00449">
    <property type="entry name" value="RASTRNSFRMNG"/>
</dbReference>
<keyword evidence="5" id="KW-1185">Reference proteome</keyword>
<dbReference type="SMART" id="SM00174">
    <property type="entry name" value="RHO"/>
    <property type="match status" value="1"/>
</dbReference>
<keyword evidence="3" id="KW-0342">GTP-binding</keyword>
<dbReference type="STRING" id="933852.A0A0C3AMC1"/>
<dbReference type="SUPFAM" id="SSF52540">
    <property type="entry name" value="P-loop containing nucleoside triphosphate hydrolases"/>
    <property type="match status" value="1"/>
</dbReference>
<dbReference type="HOGENOM" id="CLU_041217_21_2_1"/>
<dbReference type="InterPro" id="IPR003578">
    <property type="entry name" value="Small_GTPase_Rho"/>
</dbReference>
<dbReference type="PROSITE" id="PS51419">
    <property type="entry name" value="RAB"/>
    <property type="match status" value="1"/>
</dbReference>
<dbReference type="GO" id="GO:0003924">
    <property type="term" value="F:GTPase activity"/>
    <property type="evidence" value="ECO:0007669"/>
    <property type="project" value="InterPro"/>
</dbReference>
<dbReference type="PROSITE" id="PS51421">
    <property type="entry name" value="RAS"/>
    <property type="match status" value="1"/>
</dbReference>
<keyword evidence="2" id="KW-0547">Nucleotide-binding</keyword>
<protein>
    <submittedName>
        <fullName evidence="4">Uncharacterized protein</fullName>
    </submittedName>
</protein>